<evidence type="ECO:0000259" key="3">
    <source>
        <dbReference type="Pfam" id="PF16344"/>
    </source>
</evidence>
<keyword evidence="1" id="KW-0472">Membrane</keyword>
<dbReference type="InterPro" id="IPR012373">
    <property type="entry name" value="Ferrdict_sens_TM"/>
</dbReference>
<dbReference type="OrthoDB" id="1119382at2"/>
<dbReference type="InterPro" id="IPR006860">
    <property type="entry name" value="FecR"/>
</dbReference>
<dbReference type="Pfam" id="PF16344">
    <property type="entry name" value="FecR_C"/>
    <property type="match status" value="1"/>
</dbReference>
<evidence type="ECO:0000259" key="2">
    <source>
        <dbReference type="Pfam" id="PF04773"/>
    </source>
</evidence>
<dbReference type="EMBL" id="SNYC01000006">
    <property type="protein sequence ID" value="TDQ07484.1"/>
    <property type="molecule type" value="Genomic_DNA"/>
</dbReference>
<dbReference type="AlphaFoldDB" id="A0A4R6STU3"/>
<feature type="domain" description="FecR protein" evidence="2">
    <location>
        <begin position="123"/>
        <end position="216"/>
    </location>
</feature>
<dbReference type="Pfam" id="PF04773">
    <property type="entry name" value="FecR"/>
    <property type="match status" value="1"/>
</dbReference>
<dbReference type="GO" id="GO:0016989">
    <property type="term" value="F:sigma factor antagonist activity"/>
    <property type="evidence" value="ECO:0007669"/>
    <property type="project" value="TreeGrafter"/>
</dbReference>
<dbReference type="PANTHER" id="PTHR30273:SF2">
    <property type="entry name" value="PROTEIN FECR"/>
    <property type="match status" value="1"/>
</dbReference>
<dbReference type="PANTHER" id="PTHR30273">
    <property type="entry name" value="PERIPLASMIC SIGNAL SENSOR AND SIGMA FACTOR ACTIVATOR FECR-RELATED"/>
    <property type="match status" value="1"/>
</dbReference>
<comment type="caution">
    <text evidence="4">The sequence shown here is derived from an EMBL/GenBank/DDBJ whole genome shotgun (WGS) entry which is preliminary data.</text>
</comment>
<keyword evidence="1" id="KW-1133">Transmembrane helix</keyword>
<dbReference type="PIRSF" id="PIRSF018266">
    <property type="entry name" value="FecR"/>
    <property type="match status" value="1"/>
</dbReference>
<keyword evidence="1" id="KW-0812">Transmembrane</keyword>
<evidence type="ECO:0000313" key="4">
    <source>
        <dbReference type="EMBL" id="TDQ07484.1"/>
    </source>
</evidence>
<evidence type="ECO:0000313" key="5">
    <source>
        <dbReference type="Proteomes" id="UP000295620"/>
    </source>
</evidence>
<dbReference type="RefSeq" id="WP_133577451.1">
    <property type="nucleotide sequence ID" value="NZ_SNYC01000006.1"/>
</dbReference>
<sequence>MKENRDINRLFKLYLEGKANVQQKDILFQYLADSKNKDNEFYDLMKEAWQKEARQRDETPEAAAGLEQIWGKLQQKEEKKVQRYQVLKYAASIVFVLSSALGWYSYKNQQIQEMPIGMISKATQIGEKVKMILPDSSIVYLSGGSKLTWPSRFVKGSKRNIILAGEAFFEVKRDVSSPFIIHSGKMQTQVLGTSFNVYAYPADKEFSVAVKTGKVRVSENNGGKITRLSLLTPGMKLIYNAHNGKHAVNTERVEEVNSWVNNKFVFRDKSLAVILNQLERYYNVNFDLQNVKLGQCRFNATFYNKSIKDVMEQVRIMSGNHIKYKINNNNKKIALWGEGCQ</sequence>
<gene>
    <name evidence="4" type="ORF">ATK78_3610</name>
</gene>
<dbReference type="Gene3D" id="3.55.50.30">
    <property type="match status" value="1"/>
</dbReference>
<name>A0A4R6STU3_9SPHI</name>
<keyword evidence="5" id="KW-1185">Reference proteome</keyword>
<protein>
    <submittedName>
        <fullName evidence="4">FecR family protein</fullName>
    </submittedName>
</protein>
<feature type="transmembrane region" description="Helical" evidence="1">
    <location>
        <begin position="86"/>
        <end position="106"/>
    </location>
</feature>
<reference evidence="4 5" key="1">
    <citation type="submission" date="2019-03" db="EMBL/GenBank/DDBJ databases">
        <title>Genomic Encyclopedia of Archaeal and Bacterial Type Strains, Phase II (KMG-II): from individual species to whole genera.</title>
        <authorList>
            <person name="Goeker M."/>
        </authorList>
    </citation>
    <scope>NUCLEOTIDE SEQUENCE [LARGE SCALE GENOMIC DNA]</scope>
    <source>
        <strain evidence="4 5">DSM 19035</strain>
    </source>
</reference>
<dbReference type="Proteomes" id="UP000295620">
    <property type="component" value="Unassembled WGS sequence"/>
</dbReference>
<dbReference type="Gene3D" id="2.60.120.1440">
    <property type="match status" value="1"/>
</dbReference>
<organism evidence="4 5">
    <name type="scientific">Pedobacter metabolipauper</name>
    <dbReference type="NCBI Taxonomy" id="425513"/>
    <lineage>
        <taxon>Bacteria</taxon>
        <taxon>Pseudomonadati</taxon>
        <taxon>Bacteroidota</taxon>
        <taxon>Sphingobacteriia</taxon>
        <taxon>Sphingobacteriales</taxon>
        <taxon>Sphingobacteriaceae</taxon>
        <taxon>Pedobacter</taxon>
    </lineage>
</organism>
<evidence type="ECO:0000256" key="1">
    <source>
        <dbReference type="SAM" id="Phobius"/>
    </source>
</evidence>
<proteinExistence type="predicted"/>
<feature type="domain" description="Protein FecR C-terminal" evidence="3">
    <location>
        <begin position="263"/>
        <end position="330"/>
    </location>
</feature>
<accession>A0A4R6STU3</accession>
<dbReference type="InterPro" id="IPR032508">
    <property type="entry name" value="FecR_C"/>
</dbReference>